<evidence type="ECO:0000256" key="8">
    <source>
        <dbReference type="ARBA" id="ARBA00023136"/>
    </source>
</evidence>
<keyword evidence="15" id="KW-1185">Reference proteome</keyword>
<feature type="transmembrane region" description="Helical" evidence="12">
    <location>
        <begin position="920"/>
        <end position="946"/>
    </location>
</feature>
<dbReference type="InterPro" id="IPR038550">
    <property type="entry name" value="GPCR_3_9-Cys_sf"/>
</dbReference>
<keyword evidence="6 12" id="KW-1133">Transmembrane helix</keyword>
<dbReference type="InterPro" id="IPR050726">
    <property type="entry name" value="mGluR"/>
</dbReference>
<evidence type="ECO:0000256" key="10">
    <source>
        <dbReference type="ARBA" id="ARBA00023180"/>
    </source>
</evidence>
<evidence type="ECO:0000313" key="15">
    <source>
        <dbReference type="Proteomes" id="UP000886998"/>
    </source>
</evidence>
<dbReference type="PROSITE" id="PS50259">
    <property type="entry name" value="G_PROTEIN_RECEP_F3_4"/>
    <property type="match status" value="1"/>
</dbReference>
<evidence type="ECO:0000259" key="13">
    <source>
        <dbReference type="PROSITE" id="PS50259"/>
    </source>
</evidence>
<keyword evidence="8 12" id="KW-0472">Membrane</keyword>
<comment type="caution">
    <text evidence="14">The sequence shown here is derived from an EMBL/GenBank/DDBJ whole genome shotgun (WGS) entry which is preliminary data.</text>
</comment>
<dbReference type="FunFam" id="2.10.50.30:FF:000004">
    <property type="entry name" value="Taste receptor type 1 member 3-like protein"/>
    <property type="match status" value="1"/>
</dbReference>
<evidence type="ECO:0000256" key="9">
    <source>
        <dbReference type="ARBA" id="ARBA00023170"/>
    </source>
</evidence>
<keyword evidence="4 12" id="KW-0812">Transmembrane</keyword>
<protein>
    <submittedName>
        <fullName evidence="14">Metabotropic glutamate receptor 3</fullName>
    </submittedName>
</protein>
<dbReference type="InterPro" id="IPR001828">
    <property type="entry name" value="ANF_lig-bd_rcpt"/>
</dbReference>
<keyword evidence="10" id="KW-0325">Glycoprotein</keyword>
<dbReference type="EMBL" id="BMAV01008352">
    <property type="protein sequence ID" value="GFY51895.1"/>
    <property type="molecule type" value="Genomic_DNA"/>
</dbReference>
<dbReference type="InterPro" id="IPR000337">
    <property type="entry name" value="GPCR_3"/>
</dbReference>
<dbReference type="PANTHER" id="PTHR24060">
    <property type="entry name" value="METABOTROPIC GLUTAMATE RECEPTOR"/>
    <property type="match status" value="1"/>
</dbReference>
<dbReference type="GO" id="GO:0005886">
    <property type="term" value="C:plasma membrane"/>
    <property type="evidence" value="ECO:0007669"/>
    <property type="project" value="UniProtKB-SubCell"/>
</dbReference>
<feature type="transmembrane region" description="Helical" evidence="12">
    <location>
        <begin position="809"/>
        <end position="829"/>
    </location>
</feature>
<evidence type="ECO:0000313" key="14">
    <source>
        <dbReference type="EMBL" id="GFY51895.1"/>
    </source>
</evidence>
<evidence type="ECO:0000256" key="2">
    <source>
        <dbReference type="ARBA" id="ARBA00007242"/>
    </source>
</evidence>
<evidence type="ECO:0000256" key="11">
    <source>
        <dbReference type="ARBA" id="ARBA00023224"/>
    </source>
</evidence>
<dbReference type="OrthoDB" id="425344at2759"/>
<dbReference type="Pfam" id="PF00003">
    <property type="entry name" value="7tm_3"/>
    <property type="match status" value="1"/>
</dbReference>
<dbReference type="Gene3D" id="3.40.50.2300">
    <property type="match status" value="2"/>
</dbReference>
<dbReference type="Pfam" id="PF01094">
    <property type="entry name" value="ANF_receptor"/>
    <property type="match status" value="1"/>
</dbReference>
<dbReference type="Proteomes" id="UP000886998">
    <property type="component" value="Unassembled WGS sequence"/>
</dbReference>
<dbReference type="InterPro" id="IPR017979">
    <property type="entry name" value="GPCR_3_CS"/>
</dbReference>
<evidence type="ECO:0000256" key="5">
    <source>
        <dbReference type="ARBA" id="ARBA00022729"/>
    </source>
</evidence>
<keyword evidence="11" id="KW-0807">Transducer</keyword>
<keyword evidence="9 14" id="KW-0675">Receptor</keyword>
<comment type="subcellular location">
    <subcellularLocation>
        <location evidence="1">Cell membrane</location>
        <topology evidence="1">Multi-pass membrane protein</topology>
    </subcellularLocation>
</comment>
<keyword evidence="7" id="KW-0297">G-protein coupled receptor</keyword>
<dbReference type="InterPro" id="IPR000162">
    <property type="entry name" value="GPCR_3_mtglu_rcpt"/>
</dbReference>
<feature type="transmembrane region" description="Helical" evidence="12">
    <location>
        <begin position="696"/>
        <end position="722"/>
    </location>
</feature>
<dbReference type="PRINTS" id="PR00248">
    <property type="entry name" value="GPCRMGR"/>
</dbReference>
<evidence type="ECO:0000256" key="4">
    <source>
        <dbReference type="ARBA" id="ARBA00022692"/>
    </source>
</evidence>
<evidence type="ECO:0000256" key="1">
    <source>
        <dbReference type="ARBA" id="ARBA00004651"/>
    </source>
</evidence>
<evidence type="ECO:0000256" key="12">
    <source>
        <dbReference type="SAM" id="Phobius"/>
    </source>
</evidence>
<evidence type="ECO:0000256" key="6">
    <source>
        <dbReference type="ARBA" id="ARBA00022989"/>
    </source>
</evidence>
<dbReference type="PROSITE" id="PS00981">
    <property type="entry name" value="G_PROTEIN_RECEP_F3_3"/>
    <property type="match status" value="1"/>
</dbReference>
<dbReference type="GO" id="GO:0004930">
    <property type="term" value="F:G protein-coupled receptor activity"/>
    <property type="evidence" value="ECO:0007669"/>
    <property type="project" value="UniProtKB-KW"/>
</dbReference>
<dbReference type="AlphaFoldDB" id="A0A8X6XFU9"/>
<feature type="transmembrane region" description="Helical" evidence="12">
    <location>
        <begin position="762"/>
        <end position="780"/>
    </location>
</feature>
<feature type="transmembrane region" description="Helical" evidence="12">
    <location>
        <begin position="734"/>
        <end position="756"/>
    </location>
</feature>
<name>A0A8X6XFU9_9ARAC</name>
<dbReference type="Gene3D" id="2.10.50.30">
    <property type="entry name" value="GPCR, family 3, nine cysteines domain"/>
    <property type="match status" value="1"/>
</dbReference>
<evidence type="ECO:0000256" key="7">
    <source>
        <dbReference type="ARBA" id="ARBA00023040"/>
    </source>
</evidence>
<feature type="transmembrane region" description="Helical" evidence="12">
    <location>
        <begin position="845"/>
        <end position="875"/>
    </location>
</feature>
<accession>A0A8X6XFU9</accession>
<keyword evidence="5" id="KW-0732">Signal</keyword>
<feature type="domain" description="G-protein coupled receptors family 3 profile" evidence="13">
    <location>
        <begin position="696"/>
        <end position="961"/>
    </location>
</feature>
<proteinExistence type="inferred from homology"/>
<evidence type="ECO:0000256" key="3">
    <source>
        <dbReference type="ARBA" id="ARBA00022475"/>
    </source>
</evidence>
<dbReference type="InterPro" id="IPR028082">
    <property type="entry name" value="Peripla_BP_I"/>
</dbReference>
<keyword evidence="3" id="KW-1003">Cell membrane</keyword>
<comment type="similarity">
    <text evidence="2">Belongs to the G-protein coupled receptor 3 family.</text>
</comment>
<dbReference type="PRINTS" id="PR00593">
    <property type="entry name" value="MTABOTROPICR"/>
</dbReference>
<feature type="transmembrane region" description="Helical" evidence="12">
    <location>
        <begin position="887"/>
        <end position="908"/>
    </location>
</feature>
<organism evidence="14 15">
    <name type="scientific">Trichonephila inaurata madagascariensis</name>
    <dbReference type="NCBI Taxonomy" id="2747483"/>
    <lineage>
        <taxon>Eukaryota</taxon>
        <taxon>Metazoa</taxon>
        <taxon>Ecdysozoa</taxon>
        <taxon>Arthropoda</taxon>
        <taxon>Chelicerata</taxon>
        <taxon>Arachnida</taxon>
        <taxon>Araneae</taxon>
        <taxon>Araneomorphae</taxon>
        <taxon>Entelegynae</taxon>
        <taxon>Araneoidea</taxon>
        <taxon>Nephilidae</taxon>
        <taxon>Trichonephila</taxon>
        <taxon>Trichonephila inaurata</taxon>
    </lineage>
</organism>
<gene>
    <name evidence="14" type="primary">GRM3</name>
    <name evidence="14" type="ORF">TNIN_230272</name>
</gene>
<sequence>MLQCHSEKFTRTIILSDTRAVLLAIVSDNNLIAQDILDCRHHLKHLASPKKIIVHQWVPAHYGVPETRNSKYESYYSASLRFKEINSLDTQSCSTKTKKGSFELILLPMFSINTSNEALFELSILHFNGKIYMSAKNRSFSDDKSKSAKIEIDEENVVVLGGLFPVHSKGPSQEDRCGPMLLEKGIQRLEAMLYAIDRINNNTSYWQFKMSATVLDTCSSDSYALEQSLQFLHYSCGPNANISRKVAAVVGAANSVVSASVANIFRLFQIPQVSYASTSEELDDLYKYPYFFRVVPSDRFQVKVIYDILLEFGWTYVSMVASKGEYGENAVQNMQDLIRNSTHDDICFATIEILPRDPVQEHYDSLVHRLDFYDKARVVIVFLNEDKISELLDACERCDLPQNRFIWIGSDGWGAKERIVANREQFAEGTITILPKRYPIQAEFDDYFKSLRPNSNSRNPWFKEFWENQFDCVFKKARSAKMRKQCTGREDISEYYQQEGLVPMVIDSVQLLATAIKTFCSEHQYFCEDPQRMSVKDRNKFVEVIGNTTLKSSQGHNMMISFDSSRSVPVNYTIFQFRKVSNSQDKYAYRFIGEWNPDKSLRFLEDPIWNSDETDESGKPVSRCSEQCAAGEERIRNTESHRRCCWTCRPCDDTYYLPEPHKPCMACPEGKVPSEDRRHCIDLKLEFIGQKLGNPWALVPLVFSILGLISTSVVFIIFFLNHKTPIIMASGRELCYVILVGIAFCYCFPFVVLLNPTEISCGILRVGMGLGLSVCYSAIFTKTNRLSRIFEVSLKITKRPSYISPESQVMICVCLVLIQVTLTVLWLIVKPPVVLHTLLQNPRKWVAYCGLDGISVLLGLLYNMILLILCTIYAYKTRNIPENFNETKWISFTMYSSCIIWLAFIPIYCSAVQDYKVRSTILSMSVSVSGTVTLVCIFLPKIYIVLFHPERNVRYPSSSATSGTGTLDSQPVRYVRTAPKVLEVQHPSPIHRPDSPFLLIQNHRT</sequence>
<reference evidence="14" key="1">
    <citation type="submission" date="2020-08" db="EMBL/GenBank/DDBJ databases">
        <title>Multicomponent nature underlies the extraordinary mechanical properties of spider dragline silk.</title>
        <authorList>
            <person name="Kono N."/>
            <person name="Nakamura H."/>
            <person name="Mori M."/>
            <person name="Yoshida Y."/>
            <person name="Ohtoshi R."/>
            <person name="Malay A.D."/>
            <person name="Moran D.A.P."/>
            <person name="Tomita M."/>
            <person name="Numata K."/>
            <person name="Arakawa K."/>
        </authorList>
    </citation>
    <scope>NUCLEOTIDE SEQUENCE</scope>
</reference>
<dbReference type="InterPro" id="IPR017978">
    <property type="entry name" value="GPCR_3_C"/>
</dbReference>
<dbReference type="FunFam" id="3.40.50.2300:FF:000145">
    <property type="entry name" value="Glutamate receptor, metabotropic"/>
    <property type="match status" value="1"/>
</dbReference>
<dbReference type="SUPFAM" id="SSF53822">
    <property type="entry name" value="Periplasmic binding protein-like I"/>
    <property type="match status" value="1"/>
</dbReference>